<protein>
    <submittedName>
        <fullName evidence="1">ATP-binding protein</fullName>
    </submittedName>
</protein>
<sequence>MKTLTLKKLTINNNVITFNTGMNFIIGYNGTGKTILFNTILYLLGLKKNNRTMNLIKNNEVELECNIAGQNLSFKRNLRDEVIIDGDIHEKINAKEINNFYTSLLSPQFNIGHDETAATQIIRASFYSDGELLSKIDKDDLKSKIMGINVNYLKESRRQIELFKNNLQKDEYSYEILKTYINNVERNLNSVNNNDAELIKGILKKEFFNMYDELFENKKILDQALEAYDNISRQSDLLYSERSSLIDELYNSYLEQLNLRVYSSIISYSGSERRLIEFLNLLIRTVKHTDLSFLNSSGLLVADCPFDHVDSSRLNEIRKMIDRETKQQKLQYIEFCYKDDSIPSEWIICDLRNKGALNWLKVD</sequence>
<comment type="caution">
    <text evidence="1">The sequence shown here is derived from an EMBL/GenBank/DDBJ whole genome shotgun (WGS) entry which is preliminary data.</text>
</comment>
<proteinExistence type="predicted"/>
<accession>A0ACC7NX39</accession>
<evidence type="ECO:0000313" key="2">
    <source>
        <dbReference type="Proteomes" id="UP001631969"/>
    </source>
</evidence>
<reference evidence="1" key="1">
    <citation type="submission" date="2024-12" db="EMBL/GenBank/DDBJ databases">
        <authorList>
            <person name="Wu N."/>
        </authorList>
    </citation>
    <scope>NUCLEOTIDE SEQUENCE</scope>
    <source>
        <strain evidence="1">P15</strain>
    </source>
</reference>
<keyword evidence="2" id="KW-1185">Reference proteome</keyword>
<dbReference type="Proteomes" id="UP001631969">
    <property type="component" value="Unassembled WGS sequence"/>
</dbReference>
<name>A0ACC7NX39_9BACL</name>
<gene>
    <name evidence="1" type="ORF">ACI1P1_13710</name>
</gene>
<dbReference type="EMBL" id="JBJURJ010000008">
    <property type="protein sequence ID" value="MFM9329346.1"/>
    <property type="molecule type" value="Genomic_DNA"/>
</dbReference>
<keyword evidence="1" id="KW-0547">Nucleotide-binding</keyword>
<organism evidence="1 2">
    <name type="scientific">Paenibacillus mesotrionivorans</name>
    <dbReference type="NCBI Taxonomy" id="3160968"/>
    <lineage>
        <taxon>Bacteria</taxon>
        <taxon>Bacillati</taxon>
        <taxon>Bacillota</taxon>
        <taxon>Bacilli</taxon>
        <taxon>Bacillales</taxon>
        <taxon>Paenibacillaceae</taxon>
        <taxon>Paenibacillus</taxon>
    </lineage>
</organism>
<evidence type="ECO:0000313" key="1">
    <source>
        <dbReference type="EMBL" id="MFM9329346.1"/>
    </source>
</evidence>
<keyword evidence="1" id="KW-0067">ATP-binding</keyword>